<reference evidence="2 3" key="1">
    <citation type="submission" date="2018-05" db="EMBL/GenBank/DDBJ databases">
        <authorList>
            <consortium name="IHU Genomes"/>
        </authorList>
    </citation>
    <scope>NUCLEOTIDE SEQUENCE [LARGE SCALE GENOMIC DNA]</scope>
    <source>
        <strain evidence="2 3">P7336</strain>
    </source>
</reference>
<evidence type="ECO:0000313" key="3">
    <source>
        <dbReference type="Proteomes" id="UP000252015"/>
    </source>
</evidence>
<keyword evidence="3" id="KW-1185">Reference proteome</keyword>
<proteinExistence type="predicted"/>
<dbReference type="EMBL" id="UEGW01000001">
    <property type="protein sequence ID" value="SRX95898.1"/>
    <property type="molecule type" value="Genomic_DNA"/>
</dbReference>
<evidence type="ECO:0000259" key="1">
    <source>
        <dbReference type="PROSITE" id="PS51384"/>
    </source>
</evidence>
<dbReference type="STRING" id="29313.BHQ16_19875"/>
<organism evidence="2 3">
    <name type="scientific">Mycobacterium shimoidei</name>
    <dbReference type="NCBI Taxonomy" id="29313"/>
    <lineage>
        <taxon>Bacteria</taxon>
        <taxon>Bacillati</taxon>
        <taxon>Actinomycetota</taxon>
        <taxon>Actinomycetes</taxon>
        <taxon>Mycobacteriales</taxon>
        <taxon>Mycobacteriaceae</taxon>
        <taxon>Mycobacterium</taxon>
    </lineage>
</organism>
<accession>A0A375Z426</accession>
<dbReference type="Proteomes" id="UP000252015">
    <property type="component" value="Unassembled WGS sequence"/>
</dbReference>
<dbReference type="Gene3D" id="2.40.30.10">
    <property type="entry name" value="Translation factors"/>
    <property type="match status" value="1"/>
</dbReference>
<sequence>MADGASSGRENGDRIVDDVAGRPVHTFEVVSSEELTPHMVRVVLGGAGFDTFKPSEFTDSYVKLVFIADDVDVTELPQPLTLDSFAELPSERKPVIRTMTVRRVDRAARQIAIDIVVHGEHGTAGRWAGAAEPGQPAYLMGPSGAYAPDPAADWHLFAGDESALPAISVALEALPDDAVGKAFIEIAGPEHEIPLKAPEGVAVNWIYRGGRADLVGEDRAGDHAPLIEAVTTTQWLPGQVHAFIHGEAQTVMHNLRPYIRKDREVDAKWASISGYWRRGRTEEMFRQWKKELAEAEAAG</sequence>
<dbReference type="InterPro" id="IPR013113">
    <property type="entry name" value="SIP_FAD-bd"/>
</dbReference>
<dbReference type="SUPFAM" id="SSF63380">
    <property type="entry name" value="Riboflavin synthase domain-like"/>
    <property type="match status" value="1"/>
</dbReference>
<evidence type="ECO:0000313" key="2">
    <source>
        <dbReference type="EMBL" id="SRX95898.1"/>
    </source>
</evidence>
<feature type="domain" description="FAD-binding FR-type" evidence="1">
    <location>
        <begin position="22"/>
        <end position="149"/>
    </location>
</feature>
<dbReference type="InterPro" id="IPR007037">
    <property type="entry name" value="SIP_rossman_dom"/>
</dbReference>
<dbReference type="PANTHER" id="PTHR30157">
    <property type="entry name" value="FERRIC REDUCTASE, NADPH-DEPENDENT"/>
    <property type="match status" value="1"/>
</dbReference>
<dbReference type="AlphaFoldDB" id="A0A375Z426"/>
<protein>
    <submittedName>
        <fullName evidence="2">Putative mycobactin utilization protein ViuB [Mycobacterium tuberculosis H37Rv]</fullName>
    </submittedName>
</protein>
<gene>
    <name evidence="2" type="ORF">MSP7336_04171</name>
</gene>
<name>A0A375Z426_MYCSH</name>
<dbReference type="PANTHER" id="PTHR30157:SF0">
    <property type="entry name" value="NADPH-DEPENDENT FERRIC-CHELATE REDUCTASE"/>
    <property type="match status" value="1"/>
</dbReference>
<dbReference type="InterPro" id="IPR017938">
    <property type="entry name" value="Riboflavin_synthase-like_b-brl"/>
</dbReference>
<dbReference type="FunFam" id="3.40.50.80:FF:000038">
    <property type="entry name" value="Vibriobactin utilization protein ViuB"/>
    <property type="match status" value="1"/>
</dbReference>
<dbReference type="Pfam" id="PF04954">
    <property type="entry name" value="SIP"/>
    <property type="match status" value="1"/>
</dbReference>
<dbReference type="InterPro" id="IPR039261">
    <property type="entry name" value="FNR_nucleotide-bd"/>
</dbReference>
<dbReference type="CDD" id="cd06193">
    <property type="entry name" value="siderophore_interacting"/>
    <property type="match status" value="1"/>
</dbReference>
<dbReference type="PROSITE" id="PS51384">
    <property type="entry name" value="FAD_FR"/>
    <property type="match status" value="1"/>
</dbReference>
<dbReference type="Gene3D" id="3.40.50.80">
    <property type="entry name" value="Nucleotide-binding domain of ferredoxin-NADP reductase (FNR) module"/>
    <property type="match status" value="1"/>
</dbReference>
<dbReference type="InterPro" id="IPR017927">
    <property type="entry name" value="FAD-bd_FR_type"/>
</dbReference>
<dbReference type="GO" id="GO:0016491">
    <property type="term" value="F:oxidoreductase activity"/>
    <property type="evidence" value="ECO:0007669"/>
    <property type="project" value="InterPro"/>
</dbReference>
<dbReference type="InterPro" id="IPR039374">
    <property type="entry name" value="SIP_fam"/>
</dbReference>
<dbReference type="Pfam" id="PF08021">
    <property type="entry name" value="FAD_binding_9"/>
    <property type="match status" value="1"/>
</dbReference>